<evidence type="ECO:0000313" key="2">
    <source>
        <dbReference type="Proteomes" id="UP001620626"/>
    </source>
</evidence>
<proteinExistence type="predicted"/>
<sequence>MRRPRRIPARVSHGWRSYAQFDSRQPVGASQTARTTANRVKHVLEFVVDDACQKWQIMSNPSTFTSWDCRLELNTHFDSQTRDVRKVTVRLQKGRVAKKHQNANKPPRFVSDLALLDASKLDDGTADE</sequence>
<accession>A0ABD2KLY9</accession>
<comment type="caution">
    <text evidence="1">The sequence shown here is derived from an EMBL/GenBank/DDBJ whole genome shotgun (WGS) entry which is preliminary data.</text>
</comment>
<name>A0ABD2KLY9_9BILA</name>
<dbReference type="Proteomes" id="UP001620626">
    <property type="component" value="Unassembled WGS sequence"/>
</dbReference>
<keyword evidence="2" id="KW-1185">Reference proteome</keyword>
<dbReference type="EMBL" id="JBICBT010000723">
    <property type="protein sequence ID" value="KAL3103965.1"/>
    <property type="molecule type" value="Genomic_DNA"/>
</dbReference>
<dbReference type="AlphaFoldDB" id="A0ABD2KLY9"/>
<evidence type="ECO:0000313" key="1">
    <source>
        <dbReference type="EMBL" id="KAL3103965.1"/>
    </source>
</evidence>
<reference evidence="1 2" key="1">
    <citation type="submission" date="2024-10" db="EMBL/GenBank/DDBJ databases">
        <authorList>
            <person name="Kim D."/>
        </authorList>
    </citation>
    <scope>NUCLEOTIDE SEQUENCE [LARGE SCALE GENOMIC DNA]</scope>
    <source>
        <strain evidence="1">BH-2024</strain>
    </source>
</reference>
<gene>
    <name evidence="1" type="ORF">niasHT_030123</name>
</gene>
<organism evidence="1 2">
    <name type="scientific">Heterodera trifolii</name>
    <dbReference type="NCBI Taxonomy" id="157864"/>
    <lineage>
        <taxon>Eukaryota</taxon>
        <taxon>Metazoa</taxon>
        <taxon>Ecdysozoa</taxon>
        <taxon>Nematoda</taxon>
        <taxon>Chromadorea</taxon>
        <taxon>Rhabditida</taxon>
        <taxon>Tylenchina</taxon>
        <taxon>Tylenchomorpha</taxon>
        <taxon>Tylenchoidea</taxon>
        <taxon>Heteroderidae</taxon>
        <taxon>Heteroderinae</taxon>
        <taxon>Heterodera</taxon>
    </lineage>
</organism>
<protein>
    <submittedName>
        <fullName evidence="1">Uncharacterized protein</fullName>
    </submittedName>
</protein>